<sequence length="185" mass="21810">MNTTEEGIVFLLRTYFDKFEDPKHPGSVTREHLAKMAYFPEMDGVDPYDSAFARAILEKDRLFEKLDGYGKDKHDGKIDQASLASFERKDNGRFSTMSDRDITRHLFDNFNDFKLVSWSSTGRKFNELSIQRLQQVLNSKNYNDEKKMFIREFFNRPELMQQLGFHGKSSLVTRDDVKQKLPYIR</sequence>
<accession>A0A1V2JSQ5</accession>
<organism evidence="1 2">
    <name type="scientific">Pseudomonas azotoformans</name>
    <dbReference type="NCBI Taxonomy" id="47878"/>
    <lineage>
        <taxon>Bacteria</taxon>
        <taxon>Pseudomonadati</taxon>
        <taxon>Pseudomonadota</taxon>
        <taxon>Gammaproteobacteria</taxon>
        <taxon>Pseudomonadales</taxon>
        <taxon>Pseudomonadaceae</taxon>
        <taxon>Pseudomonas</taxon>
    </lineage>
</organism>
<gene>
    <name evidence="1" type="ORF">BLL37_03295</name>
</gene>
<proteinExistence type="predicted"/>
<comment type="caution">
    <text evidence="1">The sequence shown here is derived from an EMBL/GenBank/DDBJ whole genome shotgun (WGS) entry which is preliminary data.</text>
</comment>
<reference evidence="1 2" key="1">
    <citation type="submission" date="2016-10" db="EMBL/GenBank/DDBJ databases">
        <title>Pseudomonas lactis sp. nov. and Pseudomonas paralactis sp. nov., isolated from bovine raw milk.</title>
        <authorList>
            <person name="Von Neubeck M."/>
            <person name="Huptas C."/>
            <person name="Glueck C."/>
            <person name="Krewinkel M."/>
            <person name="Stoeckel M."/>
            <person name="Stressler T."/>
            <person name="Fischer L."/>
            <person name="Hinrichs J."/>
            <person name="Scherer S."/>
            <person name="Wenning M."/>
        </authorList>
    </citation>
    <scope>NUCLEOTIDE SEQUENCE [LARGE SCALE GENOMIC DNA]</scope>
    <source>
        <strain evidence="1 2">DSM 18862</strain>
    </source>
</reference>
<evidence type="ECO:0000313" key="2">
    <source>
        <dbReference type="Proteomes" id="UP000188559"/>
    </source>
</evidence>
<dbReference type="AlphaFoldDB" id="A0A1V2JSQ5"/>
<protein>
    <submittedName>
        <fullName evidence="1">Uncharacterized protein</fullName>
    </submittedName>
</protein>
<keyword evidence="2" id="KW-1185">Reference proteome</keyword>
<evidence type="ECO:0000313" key="1">
    <source>
        <dbReference type="EMBL" id="ONH48399.1"/>
    </source>
</evidence>
<name>A0A1V2JSQ5_PSEAZ</name>
<dbReference type="EMBL" id="MNPV01000001">
    <property type="protein sequence ID" value="ONH48399.1"/>
    <property type="molecule type" value="Genomic_DNA"/>
</dbReference>
<dbReference type="Proteomes" id="UP000188559">
    <property type="component" value="Unassembled WGS sequence"/>
</dbReference>